<dbReference type="Pfam" id="PF13508">
    <property type="entry name" value="Acetyltransf_7"/>
    <property type="match status" value="1"/>
</dbReference>
<sequence>MVAERDGEAVGAVVFDPPGSIQLLLVAPARQRQGVGSALLEAALERCAAEGAGLPSLGGGGGDYIWPGVPADLGRAVRFFSRRGWRLDDVVSDLTADLRTYTAPPGVAERAARAGITLAVATGGELADALDFERRWFPEWLHWFQEPGVSALLAHDRDGEVVGSLLLAGPGRCSVFWPMLGEDMATIGAVGVAEPARRSGVGAAMVVRASELLKQAGAGRCHIGWVGLQSFYEQLGYRRWRDYLVSRGSSG</sequence>
<evidence type="ECO:0000259" key="3">
    <source>
        <dbReference type="PROSITE" id="PS51186"/>
    </source>
</evidence>
<feature type="domain" description="N-acetyltransferase" evidence="3">
    <location>
        <begin position="116"/>
        <end position="251"/>
    </location>
</feature>
<proteinExistence type="predicted"/>
<dbReference type="Pfam" id="PF00583">
    <property type="entry name" value="Acetyltransf_1"/>
    <property type="match status" value="1"/>
</dbReference>
<dbReference type="Proteomes" id="UP000612893">
    <property type="component" value="Unassembled WGS sequence"/>
</dbReference>
<dbReference type="PANTHER" id="PTHR43877">
    <property type="entry name" value="AMINOALKYLPHOSPHONATE N-ACETYLTRANSFERASE-RELATED-RELATED"/>
    <property type="match status" value="1"/>
</dbReference>
<organism evidence="4 5">
    <name type="scientific">Candidatus Nephthysia bennettiae</name>
    <dbReference type="NCBI Taxonomy" id="3127016"/>
    <lineage>
        <taxon>Bacteria</taxon>
        <taxon>Bacillati</taxon>
        <taxon>Candidatus Dormiibacterota</taxon>
        <taxon>Candidatus Dormibacteria</taxon>
        <taxon>Candidatus Dormibacterales</taxon>
        <taxon>Candidatus Dormibacteraceae</taxon>
        <taxon>Candidatus Nephthysia</taxon>
    </lineage>
</organism>
<feature type="domain" description="N-acetyltransferase" evidence="3">
    <location>
        <begin position="1"/>
        <end position="104"/>
    </location>
</feature>
<evidence type="ECO:0000256" key="1">
    <source>
        <dbReference type="ARBA" id="ARBA00022679"/>
    </source>
</evidence>
<dbReference type="CDD" id="cd04301">
    <property type="entry name" value="NAT_SF"/>
    <property type="match status" value="2"/>
</dbReference>
<accession>A0A934K6D4</accession>
<comment type="caution">
    <text evidence="4">The sequence shown here is derived from an EMBL/GenBank/DDBJ whole genome shotgun (WGS) entry which is preliminary data.</text>
</comment>
<dbReference type="SUPFAM" id="SSF55729">
    <property type="entry name" value="Acyl-CoA N-acyltransferases (Nat)"/>
    <property type="match status" value="2"/>
</dbReference>
<reference evidence="4" key="1">
    <citation type="submission" date="2020-10" db="EMBL/GenBank/DDBJ databases">
        <title>Ca. Dormibacterota MAGs.</title>
        <authorList>
            <person name="Montgomery K."/>
        </authorList>
    </citation>
    <scope>NUCLEOTIDE SEQUENCE [LARGE SCALE GENOMIC DNA]</scope>
    <source>
        <strain evidence="4">SC8812_S17_10</strain>
    </source>
</reference>
<keyword evidence="1" id="KW-0808">Transferase</keyword>
<dbReference type="InterPro" id="IPR050832">
    <property type="entry name" value="Bact_Acetyltransf"/>
</dbReference>
<dbReference type="Gene3D" id="3.40.630.30">
    <property type="match status" value="1"/>
</dbReference>
<name>A0A934K6D4_9BACT</name>
<protein>
    <submittedName>
        <fullName evidence="4">GNAT family N-acetyltransferase</fullName>
    </submittedName>
</protein>
<dbReference type="InterPro" id="IPR000182">
    <property type="entry name" value="GNAT_dom"/>
</dbReference>
<evidence type="ECO:0000313" key="4">
    <source>
        <dbReference type="EMBL" id="MBJ7599215.1"/>
    </source>
</evidence>
<gene>
    <name evidence="4" type="ORF">JF922_14220</name>
</gene>
<evidence type="ECO:0000256" key="2">
    <source>
        <dbReference type="ARBA" id="ARBA00023315"/>
    </source>
</evidence>
<dbReference type="PROSITE" id="PS51186">
    <property type="entry name" value="GNAT"/>
    <property type="match status" value="2"/>
</dbReference>
<dbReference type="AlphaFoldDB" id="A0A934K6D4"/>
<dbReference type="GO" id="GO:0016746">
    <property type="term" value="F:acyltransferase activity"/>
    <property type="evidence" value="ECO:0007669"/>
    <property type="project" value="UniProtKB-KW"/>
</dbReference>
<keyword evidence="2" id="KW-0012">Acyltransferase</keyword>
<keyword evidence="5" id="KW-1185">Reference proteome</keyword>
<dbReference type="EMBL" id="JAEKNR010000144">
    <property type="protein sequence ID" value="MBJ7599215.1"/>
    <property type="molecule type" value="Genomic_DNA"/>
</dbReference>
<evidence type="ECO:0000313" key="5">
    <source>
        <dbReference type="Proteomes" id="UP000612893"/>
    </source>
</evidence>
<dbReference type="InterPro" id="IPR016181">
    <property type="entry name" value="Acyl_CoA_acyltransferase"/>
</dbReference>